<reference evidence="3 5" key="1">
    <citation type="submission" date="2015-09" db="EMBL/GenBank/DDBJ databases">
        <authorList>
            <consortium name="Swine Surveillance"/>
        </authorList>
    </citation>
    <scope>NUCLEOTIDE SEQUENCE [LARGE SCALE GENOMIC DNA]</scope>
    <source>
        <strain evidence="3 5">5120</strain>
    </source>
</reference>
<evidence type="ECO:0000313" key="2">
    <source>
        <dbReference type="EMBL" id="CUH63832.1"/>
    </source>
</evidence>
<proteinExistence type="predicted"/>
<protein>
    <recommendedName>
        <fullName evidence="6">DUF4177 domain-containing protein</fullName>
    </recommendedName>
</protein>
<organism evidence="3 5">
    <name type="scientific">Thalassovita autumnalis</name>
    <dbReference type="NCBI Taxonomy" id="2072972"/>
    <lineage>
        <taxon>Bacteria</taxon>
        <taxon>Pseudomonadati</taxon>
        <taxon>Pseudomonadota</taxon>
        <taxon>Alphaproteobacteria</taxon>
        <taxon>Rhodobacterales</taxon>
        <taxon>Roseobacteraceae</taxon>
        <taxon>Thalassovita</taxon>
    </lineage>
</organism>
<dbReference type="EMBL" id="CYSB01000009">
    <property type="protein sequence ID" value="CUH63832.1"/>
    <property type="molecule type" value="Genomic_DNA"/>
</dbReference>
<dbReference type="Proteomes" id="UP000051887">
    <property type="component" value="Unassembled WGS sequence"/>
</dbReference>
<dbReference type="AlphaFoldDB" id="A0A0P1F744"/>
<dbReference type="EMBL" id="CYSC01000034">
    <property type="protein sequence ID" value="CUH72703.1"/>
    <property type="molecule type" value="Genomic_DNA"/>
</dbReference>
<dbReference type="OrthoDB" id="7658888at2"/>
<evidence type="ECO:0000313" key="4">
    <source>
        <dbReference type="Proteomes" id="UP000051086"/>
    </source>
</evidence>
<evidence type="ECO:0000313" key="3">
    <source>
        <dbReference type="EMBL" id="CUH72703.1"/>
    </source>
</evidence>
<sequence>MTQYDYKVVPAPARGVKAKGIKGAEARFANAVELQLNDLAAEGWEYQRAETLPSEERSGIASSVTAYRSILIFRRPKPAQDDGFQPMPESFEAEAHIPADGEADAAEPETTAEAPRGEGDVLRDRVAQLMEQGDTQAAERSDASKDG</sequence>
<reference evidence="2 4" key="2">
    <citation type="submission" date="2015-09" db="EMBL/GenBank/DDBJ databases">
        <authorList>
            <person name="Rodrigo-Torres L."/>
            <person name="Arahal D.R."/>
        </authorList>
    </citation>
    <scope>NUCLEOTIDE SEQUENCE [LARGE SCALE GENOMIC DNA]</scope>
    <source>
        <strain evidence="2 4">CECT 5118</strain>
    </source>
</reference>
<gene>
    <name evidence="2" type="ORF">TL5118_00632</name>
    <name evidence="3" type="ORF">TL5120_02500</name>
</gene>
<evidence type="ECO:0000256" key="1">
    <source>
        <dbReference type="SAM" id="MobiDB-lite"/>
    </source>
</evidence>
<dbReference type="RefSeq" id="WP_058243882.1">
    <property type="nucleotide sequence ID" value="NZ_CYSB01000009.1"/>
</dbReference>
<dbReference type="Proteomes" id="UP000051086">
    <property type="component" value="Unassembled WGS sequence"/>
</dbReference>
<evidence type="ECO:0000313" key="5">
    <source>
        <dbReference type="Proteomes" id="UP000051887"/>
    </source>
</evidence>
<keyword evidence="4" id="KW-1185">Reference proteome</keyword>
<accession>A0A0P1F744</accession>
<name>A0A0P1F744_9RHOB</name>
<feature type="region of interest" description="Disordered" evidence="1">
    <location>
        <begin position="77"/>
        <end position="123"/>
    </location>
</feature>
<evidence type="ECO:0008006" key="6">
    <source>
        <dbReference type="Google" id="ProtNLM"/>
    </source>
</evidence>